<reference evidence="1 2" key="1">
    <citation type="submission" date="2024-07" db="EMBL/GenBank/DDBJ databases">
        <authorList>
            <person name="Thanompreechachai J."/>
            <person name="Duangmal K."/>
        </authorList>
    </citation>
    <scope>NUCLEOTIDE SEQUENCE [LARGE SCALE GENOMIC DNA]</scope>
    <source>
        <strain evidence="1 2">TBRC 1896</strain>
    </source>
</reference>
<protein>
    <submittedName>
        <fullName evidence="1">Uncharacterized protein</fullName>
    </submittedName>
</protein>
<evidence type="ECO:0000313" key="1">
    <source>
        <dbReference type="EMBL" id="MEZ0494367.1"/>
    </source>
</evidence>
<gene>
    <name evidence="1" type="ORF">AB2L28_19190</name>
</gene>
<accession>A0ABV4IAX7</accession>
<comment type="caution">
    <text evidence="1">The sequence shown here is derived from an EMBL/GenBank/DDBJ whole genome shotgun (WGS) entry which is preliminary data.</text>
</comment>
<name>A0ABV4IAX7_9ACTN</name>
<dbReference type="Proteomes" id="UP001566476">
    <property type="component" value="Unassembled WGS sequence"/>
</dbReference>
<proteinExistence type="predicted"/>
<organism evidence="1 2">
    <name type="scientific">Kineococcus mangrovi</name>
    <dbReference type="NCBI Taxonomy" id="1660183"/>
    <lineage>
        <taxon>Bacteria</taxon>
        <taxon>Bacillati</taxon>
        <taxon>Actinomycetota</taxon>
        <taxon>Actinomycetes</taxon>
        <taxon>Kineosporiales</taxon>
        <taxon>Kineosporiaceae</taxon>
        <taxon>Kineococcus</taxon>
    </lineage>
</organism>
<dbReference type="EMBL" id="JBGGTQ010000011">
    <property type="protein sequence ID" value="MEZ0494367.1"/>
    <property type="molecule type" value="Genomic_DNA"/>
</dbReference>
<evidence type="ECO:0000313" key="2">
    <source>
        <dbReference type="Proteomes" id="UP001566476"/>
    </source>
</evidence>
<keyword evidence="2" id="KW-1185">Reference proteome</keyword>
<dbReference type="RefSeq" id="WP_370720600.1">
    <property type="nucleotide sequence ID" value="NZ_JBGGTQ010000011.1"/>
</dbReference>
<sequence length="120" mass="11943">MRTALAAGYLAAQAVAVPAWWAGLALSPAFRRRFELGDRAVLDSFAPGDVALALASATATGLVLARHRAAGPAADLVLGLVAVSTARTCRCAAASRSGALGVVAMTAATAGSAVARVLVR</sequence>